<dbReference type="GO" id="GO:0046872">
    <property type="term" value="F:metal ion binding"/>
    <property type="evidence" value="ECO:0007669"/>
    <property type="project" value="UniProtKB-KW"/>
</dbReference>
<reference evidence="4 5" key="2">
    <citation type="submission" date="2018-11" db="EMBL/GenBank/DDBJ databases">
        <authorList>
            <consortium name="Pathogen Informatics"/>
        </authorList>
    </citation>
    <scope>NUCLEOTIDE SEQUENCE [LARGE SCALE GENOMIC DNA]</scope>
</reference>
<evidence type="ECO:0000313" key="6">
    <source>
        <dbReference type="WBParaSite" id="NBR_0000353801-mRNA-1"/>
    </source>
</evidence>
<organism evidence="6">
    <name type="scientific">Nippostrongylus brasiliensis</name>
    <name type="common">Rat hookworm</name>
    <dbReference type="NCBI Taxonomy" id="27835"/>
    <lineage>
        <taxon>Eukaryota</taxon>
        <taxon>Metazoa</taxon>
        <taxon>Ecdysozoa</taxon>
        <taxon>Nematoda</taxon>
        <taxon>Chromadorea</taxon>
        <taxon>Rhabditida</taxon>
        <taxon>Rhabditina</taxon>
        <taxon>Rhabditomorpha</taxon>
        <taxon>Strongyloidea</taxon>
        <taxon>Heligmosomidae</taxon>
        <taxon>Nippostrongylus</taxon>
    </lineage>
</organism>
<dbReference type="STRING" id="27835.A0A0N4XLY6"/>
<gene>
    <name evidence="4" type="ORF">NBR_LOCUS3539</name>
</gene>
<keyword evidence="5" id="KW-1185">Reference proteome</keyword>
<evidence type="ECO:0000256" key="1">
    <source>
        <dbReference type="ARBA" id="ARBA00001968"/>
    </source>
</evidence>
<dbReference type="InterPro" id="IPR027806">
    <property type="entry name" value="HARBI1_dom"/>
</dbReference>
<sequence length="272" mass="31014">MAKCTQYHWIPFRCLGHGISFVATAHELGLGKSTVRSIVYEGCRAIMDEFFAEAFPKPTRRTLEENAELFSRLWKYPGGAPQNSGSTYFNYEAYFSLVLLAIVNGGYRIVSFELGLFRTSPLKRLLEACHPLFPEGADLGGEGVVDYHVLADGGFPQRTWLQRPFMQTEIEMISPKLTSMNVSVRESSNVRMKFIIFQRALIGSPHNCKLLIAATLVLHNLLAQRLTPQQLLARYRPRISVSARRQNPRSQPSHDAQEQRMRMVRYFARDDL</sequence>
<dbReference type="Pfam" id="PF13359">
    <property type="entry name" value="DDE_Tnp_4"/>
    <property type="match status" value="1"/>
</dbReference>
<dbReference type="AlphaFoldDB" id="A0A0N4XLY6"/>
<evidence type="ECO:0000313" key="5">
    <source>
        <dbReference type="Proteomes" id="UP000271162"/>
    </source>
</evidence>
<comment type="cofactor">
    <cofactor evidence="1">
        <name>a divalent metal cation</name>
        <dbReference type="ChEBI" id="CHEBI:60240"/>
    </cofactor>
</comment>
<name>A0A0N4XLY6_NIPBR</name>
<evidence type="ECO:0000256" key="2">
    <source>
        <dbReference type="ARBA" id="ARBA00022723"/>
    </source>
</evidence>
<feature type="domain" description="DDE Tnp4" evidence="3">
    <location>
        <begin position="80"/>
        <end position="220"/>
    </location>
</feature>
<dbReference type="WBParaSite" id="NBR_0000353801-mRNA-1">
    <property type="protein sequence ID" value="NBR_0000353801-mRNA-1"/>
    <property type="gene ID" value="NBR_0000353801"/>
</dbReference>
<evidence type="ECO:0000259" key="3">
    <source>
        <dbReference type="Pfam" id="PF13359"/>
    </source>
</evidence>
<keyword evidence="2" id="KW-0479">Metal-binding</keyword>
<proteinExistence type="predicted"/>
<accession>A0A0N4XLY6</accession>
<dbReference type="EMBL" id="UYSL01005411">
    <property type="protein sequence ID" value="VDL67128.1"/>
    <property type="molecule type" value="Genomic_DNA"/>
</dbReference>
<protein>
    <submittedName>
        <fullName evidence="6">DDE Tnp4 domain-containing protein</fullName>
    </submittedName>
</protein>
<dbReference type="Proteomes" id="UP000271162">
    <property type="component" value="Unassembled WGS sequence"/>
</dbReference>
<evidence type="ECO:0000313" key="4">
    <source>
        <dbReference type="EMBL" id="VDL67128.1"/>
    </source>
</evidence>
<reference evidence="6" key="1">
    <citation type="submission" date="2017-02" db="UniProtKB">
        <authorList>
            <consortium name="WormBaseParasite"/>
        </authorList>
    </citation>
    <scope>IDENTIFICATION</scope>
</reference>